<organism evidence="2 3">
    <name type="scientific">Perca fluviatilis</name>
    <name type="common">European perch</name>
    <dbReference type="NCBI Taxonomy" id="8168"/>
    <lineage>
        <taxon>Eukaryota</taxon>
        <taxon>Metazoa</taxon>
        <taxon>Chordata</taxon>
        <taxon>Craniata</taxon>
        <taxon>Vertebrata</taxon>
        <taxon>Euteleostomi</taxon>
        <taxon>Actinopterygii</taxon>
        <taxon>Neopterygii</taxon>
        <taxon>Teleostei</taxon>
        <taxon>Neoteleostei</taxon>
        <taxon>Acanthomorphata</taxon>
        <taxon>Eupercaria</taxon>
        <taxon>Perciformes</taxon>
        <taxon>Percoidei</taxon>
        <taxon>Percidae</taxon>
        <taxon>Percinae</taxon>
        <taxon>Perca</taxon>
    </lineage>
</organism>
<dbReference type="Proteomes" id="UP000465112">
    <property type="component" value="Chromosome 14"/>
</dbReference>
<keyword evidence="1" id="KW-0472">Membrane</keyword>
<feature type="transmembrane region" description="Helical" evidence="1">
    <location>
        <begin position="67"/>
        <end position="86"/>
    </location>
</feature>
<accession>A0A6A5EZG2</accession>
<gene>
    <name evidence="2" type="ORF">PFLUV_G00170930</name>
</gene>
<comment type="caution">
    <text evidence="2">The sequence shown here is derived from an EMBL/GenBank/DDBJ whole genome shotgun (WGS) entry which is preliminary data.</text>
</comment>
<evidence type="ECO:0000256" key="1">
    <source>
        <dbReference type="SAM" id="Phobius"/>
    </source>
</evidence>
<keyword evidence="1" id="KW-1133">Transmembrane helix</keyword>
<feature type="transmembrane region" description="Helical" evidence="1">
    <location>
        <begin position="40"/>
        <end position="60"/>
    </location>
</feature>
<dbReference type="EMBL" id="VHII01000014">
    <property type="protein sequence ID" value="KAF1381094.1"/>
    <property type="molecule type" value="Genomic_DNA"/>
</dbReference>
<keyword evidence="3" id="KW-1185">Reference proteome</keyword>
<name>A0A6A5EZG2_PERFL</name>
<dbReference type="AlphaFoldDB" id="A0A6A5EZG2"/>
<protein>
    <submittedName>
        <fullName evidence="2">Uncharacterized protein</fullName>
    </submittedName>
</protein>
<keyword evidence="1" id="KW-0812">Transmembrane</keyword>
<reference evidence="2 3" key="1">
    <citation type="submission" date="2019-06" db="EMBL/GenBank/DDBJ databases">
        <title>A chromosome-scale genome assembly of the European perch, Perca fluviatilis.</title>
        <authorList>
            <person name="Roques C."/>
            <person name="Zahm M."/>
            <person name="Cabau C."/>
            <person name="Klopp C."/>
            <person name="Bouchez O."/>
            <person name="Donnadieu C."/>
            <person name="Kuhl H."/>
            <person name="Gislard M."/>
            <person name="Guendouz S."/>
            <person name="Journot L."/>
            <person name="Haffray P."/>
            <person name="Bestin A."/>
            <person name="Morvezen R."/>
            <person name="Feron R."/>
            <person name="Wen M."/>
            <person name="Jouanno E."/>
            <person name="Herpin A."/>
            <person name="Schartl M."/>
            <person name="Postlethwait J."/>
            <person name="Schaerlinger B."/>
            <person name="Chardard D."/>
            <person name="Lecocq T."/>
            <person name="Poncet C."/>
            <person name="Jaffrelo L."/>
            <person name="Lampietro C."/>
            <person name="Guiguen Y."/>
        </authorList>
    </citation>
    <scope>NUCLEOTIDE SEQUENCE [LARGE SCALE GENOMIC DNA]</scope>
    <source>
        <tissue evidence="2">Blood</tissue>
    </source>
</reference>
<feature type="transmembrane region" description="Helical" evidence="1">
    <location>
        <begin position="92"/>
        <end position="114"/>
    </location>
</feature>
<proteinExistence type="predicted"/>
<evidence type="ECO:0000313" key="2">
    <source>
        <dbReference type="EMBL" id="KAF1381094.1"/>
    </source>
</evidence>
<sequence>MTGMHFKKLKLKTIISLTAVKAHLSDFLSDHWTCQLFPISFVPLIALLCSIISATPHCIFVHIHLHCCLILFMFFCAIHPCVRLSFLPPLLSHYFTFCTTCILTLLRFSIYIICLF</sequence>
<evidence type="ECO:0000313" key="3">
    <source>
        <dbReference type="Proteomes" id="UP000465112"/>
    </source>
</evidence>